<evidence type="ECO:0000313" key="1">
    <source>
        <dbReference type="EMBL" id="POO01439.1"/>
    </source>
</evidence>
<organism evidence="1 2">
    <name type="scientific">Trema orientale</name>
    <name type="common">Charcoal tree</name>
    <name type="synonym">Celtis orientalis</name>
    <dbReference type="NCBI Taxonomy" id="63057"/>
    <lineage>
        <taxon>Eukaryota</taxon>
        <taxon>Viridiplantae</taxon>
        <taxon>Streptophyta</taxon>
        <taxon>Embryophyta</taxon>
        <taxon>Tracheophyta</taxon>
        <taxon>Spermatophyta</taxon>
        <taxon>Magnoliopsida</taxon>
        <taxon>eudicotyledons</taxon>
        <taxon>Gunneridae</taxon>
        <taxon>Pentapetalae</taxon>
        <taxon>rosids</taxon>
        <taxon>fabids</taxon>
        <taxon>Rosales</taxon>
        <taxon>Cannabaceae</taxon>
        <taxon>Trema</taxon>
    </lineage>
</organism>
<accession>A0A2P5FUI9</accession>
<gene>
    <name evidence="1" type="ORF">TorRG33x02_027460</name>
</gene>
<dbReference type="EMBL" id="JXTC01000008">
    <property type="protein sequence ID" value="POO01439.1"/>
    <property type="molecule type" value="Genomic_DNA"/>
</dbReference>
<evidence type="ECO:0000313" key="2">
    <source>
        <dbReference type="Proteomes" id="UP000237000"/>
    </source>
</evidence>
<dbReference type="OrthoDB" id="1733298at2759"/>
<comment type="caution">
    <text evidence="1">The sequence shown here is derived from an EMBL/GenBank/DDBJ whole genome shotgun (WGS) entry which is preliminary data.</text>
</comment>
<name>A0A2P5FUI9_TREOI</name>
<protein>
    <submittedName>
        <fullName evidence="1">Uncharacterized protein</fullName>
    </submittedName>
</protein>
<sequence>MEIKVADGGVLRNYKWKPPEAGLPKLNIDAAVVKGCTYVGVGAVVRDHCGCSYDETSGQFWSVHC</sequence>
<dbReference type="AlphaFoldDB" id="A0A2P5FUI9"/>
<reference evidence="2" key="1">
    <citation type="submission" date="2016-06" db="EMBL/GenBank/DDBJ databases">
        <title>Parallel loss of symbiosis genes in relatives of nitrogen-fixing non-legume Parasponia.</title>
        <authorList>
            <person name="Van Velzen R."/>
            <person name="Holmer R."/>
            <person name="Bu F."/>
            <person name="Rutten L."/>
            <person name="Van Zeijl A."/>
            <person name="Liu W."/>
            <person name="Santuari L."/>
            <person name="Cao Q."/>
            <person name="Sharma T."/>
            <person name="Shen D."/>
            <person name="Roswanjaya Y."/>
            <person name="Wardhani T."/>
            <person name="Kalhor M.S."/>
            <person name="Jansen J."/>
            <person name="Van den Hoogen J."/>
            <person name="Gungor B."/>
            <person name="Hartog M."/>
            <person name="Hontelez J."/>
            <person name="Verver J."/>
            <person name="Yang W.-C."/>
            <person name="Schijlen E."/>
            <person name="Repin R."/>
            <person name="Schilthuizen M."/>
            <person name="Schranz E."/>
            <person name="Heidstra R."/>
            <person name="Miyata K."/>
            <person name="Fedorova E."/>
            <person name="Kohlen W."/>
            <person name="Bisseling T."/>
            <person name="Smit S."/>
            <person name="Geurts R."/>
        </authorList>
    </citation>
    <scope>NUCLEOTIDE SEQUENCE [LARGE SCALE GENOMIC DNA]</scope>
    <source>
        <strain evidence="2">cv. RG33-2</strain>
    </source>
</reference>
<dbReference type="InParanoid" id="A0A2P5FUI9"/>
<keyword evidence="2" id="KW-1185">Reference proteome</keyword>
<dbReference type="Proteomes" id="UP000237000">
    <property type="component" value="Unassembled WGS sequence"/>
</dbReference>
<proteinExistence type="predicted"/>